<dbReference type="PROSITE" id="PS00108">
    <property type="entry name" value="PROTEIN_KINASE_ST"/>
    <property type="match status" value="1"/>
</dbReference>
<dbReference type="InterPro" id="IPR000719">
    <property type="entry name" value="Prot_kinase_dom"/>
</dbReference>
<keyword evidence="5" id="KW-0418">Kinase</keyword>
<dbReference type="Proteomes" id="UP000236316">
    <property type="component" value="Segment"/>
</dbReference>
<dbReference type="EMBL" id="LT906555">
    <property type="protein sequence ID" value="SNW62604.1"/>
    <property type="molecule type" value="Genomic_DNA"/>
</dbReference>
<dbReference type="InterPro" id="IPR008271">
    <property type="entry name" value="Ser/Thr_kinase_AS"/>
</dbReference>
<evidence type="ECO:0000256" key="3">
    <source>
        <dbReference type="ARBA" id="ARBA00022679"/>
    </source>
</evidence>
<dbReference type="InterPro" id="IPR011009">
    <property type="entry name" value="Kinase-like_dom_sf"/>
</dbReference>
<dbReference type="Gene3D" id="1.10.510.10">
    <property type="entry name" value="Transferase(Phosphotransferase) domain 1"/>
    <property type="match status" value="1"/>
</dbReference>
<keyword evidence="6" id="KW-0067">ATP-binding</keyword>
<keyword evidence="3" id="KW-0808">Transferase</keyword>
<dbReference type="KEGG" id="vg:35382516"/>
<dbReference type="PROSITE" id="PS50011">
    <property type="entry name" value="PROTEIN_KINASE_DOM"/>
    <property type="match status" value="1"/>
</dbReference>
<keyword evidence="9" id="KW-1185">Reference proteome</keyword>
<evidence type="ECO:0000256" key="2">
    <source>
        <dbReference type="ARBA" id="ARBA00022527"/>
    </source>
</evidence>
<evidence type="ECO:0000256" key="1">
    <source>
        <dbReference type="ARBA" id="ARBA00006485"/>
    </source>
</evidence>
<gene>
    <name evidence="8" type="ORF">ORPV_700</name>
</gene>
<dbReference type="GO" id="GO:0004674">
    <property type="term" value="F:protein serine/threonine kinase activity"/>
    <property type="evidence" value="ECO:0007669"/>
    <property type="project" value="UniProtKB-KW"/>
</dbReference>
<feature type="domain" description="Protein kinase" evidence="7">
    <location>
        <begin position="1"/>
        <end position="284"/>
    </location>
</feature>
<dbReference type="OrthoDB" id="8955at10239"/>
<dbReference type="SMART" id="SM00220">
    <property type="entry name" value="S_TKc"/>
    <property type="match status" value="1"/>
</dbReference>
<dbReference type="SUPFAM" id="SSF56112">
    <property type="entry name" value="Protein kinase-like (PK-like)"/>
    <property type="match status" value="1"/>
</dbReference>
<evidence type="ECO:0000256" key="5">
    <source>
        <dbReference type="ARBA" id="ARBA00022777"/>
    </source>
</evidence>
<dbReference type="GO" id="GO:0005524">
    <property type="term" value="F:ATP binding"/>
    <property type="evidence" value="ECO:0007669"/>
    <property type="project" value="UniProtKB-KW"/>
</dbReference>
<accession>A0A2I2L501</accession>
<evidence type="ECO:0000256" key="6">
    <source>
        <dbReference type="ARBA" id="ARBA00022840"/>
    </source>
</evidence>
<protein>
    <submittedName>
        <fullName evidence="8">Negative regulator of the PHO system</fullName>
    </submittedName>
</protein>
<keyword evidence="2" id="KW-0723">Serine/threonine-protein kinase</keyword>
<dbReference type="FunFam" id="1.10.510.10:FF:000624">
    <property type="entry name" value="Mitogen-activated protein kinase"/>
    <property type="match status" value="1"/>
</dbReference>
<sequence>MLEAIVIIIMDISKGKDISYYVNNDYVCVYSITINDKKYVVKKGQDVNKEGPILEKLIHPNIIKLEEYKMDEYILMEYMDQNLCEYIRIVGEMNPLLIKSYMWQLLRGLEYCRQNKVLHLDIKTSNLLIDKRGNLKIADFDISEIEVEGKELSTEVVTIMYRPPDILLGNTKYSYETDMWSAGCVFAEMLLGRLLFTTFTDKSQLLSIFSLLGLPNIEDYKYLKSLPLYDQLMNTERMVLDNRNNIGLKLMNVDILAYDLLIKMLKYNPKNRISISDALNHEYFQELKDLGYAH</sequence>
<dbReference type="Pfam" id="PF00069">
    <property type="entry name" value="Pkinase"/>
    <property type="match status" value="1"/>
</dbReference>
<dbReference type="Gene3D" id="3.30.200.20">
    <property type="entry name" value="Phosphorylase Kinase, domain 1"/>
    <property type="match status" value="1"/>
</dbReference>
<dbReference type="InterPro" id="IPR050108">
    <property type="entry name" value="CDK"/>
</dbReference>
<proteinExistence type="inferred from homology"/>
<dbReference type="PANTHER" id="PTHR24056">
    <property type="entry name" value="CELL DIVISION PROTEIN KINASE"/>
    <property type="match status" value="1"/>
</dbReference>
<evidence type="ECO:0000313" key="8">
    <source>
        <dbReference type="EMBL" id="SNW62604.1"/>
    </source>
</evidence>
<evidence type="ECO:0000256" key="4">
    <source>
        <dbReference type="ARBA" id="ARBA00022741"/>
    </source>
</evidence>
<organism evidence="8">
    <name type="scientific">Orpheovirus IHUMI-LCC2</name>
    <dbReference type="NCBI Taxonomy" id="2023057"/>
    <lineage>
        <taxon>Viruses</taxon>
        <taxon>Varidnaviria</taxon>
        <taxon>Bamfordvirae</taxon>
        <taxon>Nucleocytoviricota</taxon>
        <taxon>Megaviricetes</taxon>
        <taxon>Pimascovirales</taxon>
        <taxon>Ocovirineae</taxon>
        <taxon>Orpheoviridae</taxon>
        <taxon>Alphaorpheovirus</taxon>
        <taxon>Alphaorpheovirus massiliense</taxon>
    </lineage>
</organism>
<dbReference type="GeneID" id="35382516"/>
<dbReference type="RefSeq" id="YP_009448906.1">
    <property type="nucleotide sequence ID" value="NC_036594.1"/>
</dbReference>
<keyword evidence="4" id="KW-0547">Nucleotide-binding</keyword>
<comment type="similarity">
    <text evidence="1">Belongs to the protein kinase superfamily. CMGC Ser/Thr protein kinase family. CDC2/CDKX subfamily.</text>
</comment>
<reference evidence="8" key="1">
    <citation type="submission" date="2017-08" db="EMBL/GenBank/DDBJ databases">
        <authorList>
            <consortium name="Urmite Genomes"/>
        </authorList>
    </citation>
    <scope>NUCLEOTIDE SEQUENCE [LARGE SCALE GENOMIC DNA]</scope>
    <source>
        <strain evidence="8">IHUMI-LCC2</strain>
    </source>
</reference>
<name>A0A2I2L501_9VIRU</name>
<evidence type="ECO:0000259" key="7">
    <source>
        <dbReference type="PROSITE" id="PS50011"/>
    </source>
</evidence>
<evidence type="ECO:0000313" key="9">
    <source>
        <dbReference type="Proteomes" id="UP000236316"/>
    </source>
</evidence>